<dbReference type="EMBL" id="SMKA01000208">
    <property type="protein sequence ID" value="TDC21784.1"/>
    <property type="molecule type" value="Genomic_DNA"/>
</dbReference>
<dbReference type="RefSeq" id="WP_132413371.1">
    <property type="nucleotide sequence ID" value="NZ_SMKA01000208.1"/>
</dbReference>
<dbReference type="Proteomes" id="UP000295075">
    <property type="component" value="Unassembled WGS sequence"/>
</dbReference>
<keyword evidence="3" id="KW-1185">Reference proteome</keyword>
<comment type="caution">
    <text evidence="2">The sequence shown here is derived from an EMBL/GenBank/DDBJ whole genome shotgun (WGS) entry which is preliminary data.</text>
</comment>
<dbReference type="OrthoDB" id="4332189at2"/>
<reference evidence="2 3" key="1">
    <citation type="submission" date="2019-03" db="EMBL/GenBank/DDBJ databases">
        <title>Draft genome sequences of novel Actinobacteria.</title>
        <authorList>
            <person name="Sahin N."/>
            <person name="Ay H."/>
            <person name="Saygin H."/>
        </authorList>
    </citation>
    <scope>NUCLEOTIDE SEQUENCE [LARGE SCALE GENOMIC DNA]</scope>
    <source>
        <strain evidence="2 3">JCM 30547</strain>
    </source>
</reference>
<gene>
    <name evidence="2" type="ORF">E1261_32470</name>
</gene>
<evidence type="ECO:0000313" key="3">
    <source>
        <dbReference type="Proteomes" id="UP000295075"/>
    </source>
</evidence>
<keyword evidence="1" id="KW-0732">Signal</keyword>
<evidence type="ECO:0000256" key="1">
    <source>
        <dbReference type="SAM" id="SignalP"/>
    </source>
</evidence>
<evidence type="ECO:0000313" key="2">
    <source>
        <dbReference type="EMBL" id="TDC21784.1"/>
    </source>
</evidence>
<protein>
    <submittedName>
        <fullName evidence="2">Uncharacterized protein</fullName>
    </submittedName>
</protein>
<sequence length="201" mass="21877">MTTLTRRSALALGAAAVAAPFVATLPARAADPDWFPVDAWTQVLSTQPIASYWKHLRDAARVGKEFGSTDAVWRSFFRVPVASLAGTTIRSVAFEILLTHSPTPNPTPVQLFHVQDIDPEVPLAWNTQPGWIAYLGTASGASYGSQLDQVLTFGGLQPLVEEALAREATHLSFGLRAGNERDQYQWKKFTGDRAGLTVTRV</sequence>
<feature type="chain" id="PRO_5020811463" evidence="1">
    <location>
        <begin position="30"/>
        <end position="201"/>
    </location>
</feature>
<name>A0A4R4PIQ7_9ACTN</name>
<dbReference type="AlphaFoldDB" id="A0A4R4PIQ7"/>
<feature type="signal peptide" evidence="1">
    <location>
        <begin position="1"/>
        <end position="29"/>
    </location>
</feature>
<accession>A0A4R4PIQ7</accession>
<proteinExistence type="predicted"/>
<organism evidence="2 3">
    <name type="scientific">Kribbella albertanoniae</name>
    <dbReference type="NCBI Taxonomy" id="1266829"/>
    <lineage>
        <taxon>Bacteria</taxon>
        <taxon>Bacillati</taxon>
        <taxon>Actinomycetota</taxon>
        <taxon>Actinomycetes</taxon>
        <taxon>Propionibacteriales</taxon>
        <taxon>Kribbellaceae</taxon>
        <taxon>Kribbella</taxon>
    </lineage>
</organism>
<dbReference type="InterPro" id="IPR006311">
    <property type="entry name" value="TAT_signal"/>
</dbReference>
<dbReference type="PROSITE" id="PS51318">
    <property type="entry name" value="TAT"/>
    <property type="match status" value="1"/>
</dbReference>